<dbReference type="AlphaFoldDB" id="A0A4V6T744"/>
<name>A0A4V6T744_9HELO</name>
<dbReference type="OrthoDB" id="3596146at2759"/>
<comment type="caution">
    <text evidence="1">The sequence shown here is derived from an EMBL/GenBank/DDBJ whole genome shotgun (WGS) entry which is preliminary data.</text>
</comment>
<protein>
    <submittedName>
        <fullName evidence="1">Uncharacterized protein</fullName>
    </submittedName>
</protein>
<proteinExistence type="predicted"/>
<dbReference type="Proteomes" id="UP000308671">
    <property type="component" value="Unassembled WGS sequence"/>
</dbReference>
<organism evidence="1 2">
    <name type="scientific">Botrytis galanthina</name>
    <dbReference type="NCBI Taxonomy" id="278940"/>
    <lineage>
        <taxon>Eukaryota</taxon>
        <taxon>Fungi</taxon>
        <taxon>Dikarya</taxon>
        <taxon>Ascomycota</taxon>
        <taxon>Pezizomycotina</taxon>
        <taxon>Leotiomycetes</taxon>
        <taxon>Helotiales</taxon>
        <taxon>Sclerotiniaceae</taxon>
        <taxon>Botrytis</taxon>
    </lineage>
</organism>
<keyword evidence="2" id="KW-1185">Reference proteome</keyword>
<evidence type="ECO:0000313" key="2">
    <source>
        <dbReference type="Proteomes" id="UP000308671"/>
    </source>
</evidence>
<gene>
    <name evidence="1" type="ORF">BGAL_0010g00250</name>
</gene>
<reference evidence="1 2" key="1">
    <citation type="submission" date="2017-12" db="EMBL/GenBank/DDBJ databases">
        <title>Comparative genomics of Botrytis spp.</title>
        <authorList>
            <person name="Valero-Jimenez C.A."/>
            <person name="Tapia P."/>
            <person name="Veloso J."/>
            <person name="Silva-Moreno E."/>
            <person name="Staats M."/>
            <person name="Valdes J.H."/>
            <person name="Van Kan J.A.L."/>
        </authorList>
    </citation>
    <scope>NUCLEOTIDE SEQUENCE [LARGE SCALE GENOMIC DNA]</scope>
    <source>
        <strain evidence="1 2">MUCL435</strain>
    </source>
</reference>
<accession>A0A4V6T744</accession>
<sequence>MDIRSSEEIFGGRLLREVDESEESLESLLTTIANTLNPRPSRSHIHALDELWCNSYQNQPRLSVSGRQLPLLIHILTALLRKEDGKVGKCVVLIDVHSRFSPSFLVFQEDEEEDNDGELEAGQEEKLKRSDLKHLHIFRPSAQNLESILKGVEEYMLYGNHDSYGREFGGTILFGVEGREGVDMTSLRGMGRPEVVMGWRGWLRVEREEVEAFGMGGSVEEMLEERERRQEVVRGKGWRGVGEKGGEVVWKLE</sequence>
<dbReference type="EMBL" id="PQXL01000010">
    <property type="protein sequence ID" value="THV55306.1"/>
    <property type="molecule type" value="Genomic_DNA"/>
</dbReference>
<evidence type="ECO:0000313" key="1">
    <source>
        <dbReference type="EMBL" id="THV55306.1"/>
    </source>
</evidence>